<keyword evidence="2" id="KW-1133">Transmembrane helix</keyword>
<feature type="compositionally biased region" description="Polar residues" evidence="1">
    <location>
        <begin position="369"/>
        <end position="379"/>
    </location>
</feature>
<gene>
    <name evidence="3" type="ORF">CYMTET_3743</name>
</gene>
<keyword evidence="2" id="KW-0472">Membrane</keyword>
<protein>
    <recommendedName>
        <fullName evidence="5">Transmembrane protein</fullName>
    </recommendedName>
</protein>
<feature type="region of interest" description="Disordered" evidence="1">
    <location>
        <begin position="350"/>
        <end position="379"/>
    </location>
</feature>
<evidence type="ECO:0000313" key="3">
    <source>
        <dbReference type="EMBL" id="KAK3288790.1"/>
    </source>
</evidence>
<evidence type="ECO:0000313" key="4">
    <source>
        <dbReference type="Proteomes" id="UP001190700"/>
    </source>
</evidence>
<comment type="caution">
    <text evidence="3">The sequence shown here is derived from an EMBL/GenBank/DDBJ whole genome shotgun (WGS) entry which is preliminary data.</text>
</comment>
<dbReference type="EMBL" id="LGRX02000355">
    <property type="protein sequence ID" value="KAK3288790.1"/>
    <property type="molecule type" value="Genomic_DNA"/>
</dbReference>
<evidence type="ECO:0000256" key="1">
    <source>
        <dbReference type="SAM" id="MobiDB-lite"/>
    </source>
</evidence>
<evidence type="ECO:0008006" key="5">
    <source>
        <dbReference type="Google" id="ProtNLM"/>
    </source>
</evidence>
<accession>A0AAE0H2J4</accession>
<proteinExistence type="predicted"/>
<dbReference type="Proteomes" id="UP001190700">
    <property type="component" value="Unassembled WGS sequence"/>
</dbReference>
<name>A0AAE0H2J4_9CHLO</name>
<evidence type="ECO:0000256" key="2">
    <source>
        <dbReference type="SAM" id="Phobius"/>
    </source>
</evidence>
<sequence>MKIKTYDKYLHWVATARYGETYPFNLGRATPGTMNSQAVQKYKKYRLISVFLIIAMALFFLLYLTVRFGDNVQSGSVNLDPAEPITIHIHTGAVVSDGSVDVGKRKYAITKYSIVRFQLDDKVTQMILNFETHIHRPVEKVAPNHFNIMDPPKEYYIPATLSIQVPIGRAVPPVTIIAEGKDRIEVEMLGLNRPMVGKDYLYMPQFTFRDDEDDEDGCTVLLRAQHVQQDYFSVHSRYGVVELDDVLLGHIMTPAEYYERIRDFNSLFLDDVKNRSAVDQFFTEGVASESFETAAVGHSIQLGHVDSNGQMIGGGDVFVSTPSSGFLSHESLNGMFCLAAVEVDNVSTSSSAECRPINGSGPSGGGNATDGSDSNENSAADNATVSVLSCYHLHQLWSQHPAEIQDDASVGYMSLQVVDGGIYITAQNSSKPNSNCSELEHVSGTGMAEYEGMPGGFDIAGASSIDRQRDWMQTYDTFDVATILSLDGPKELRDAGIWVYCTLQTYVLITFRWIGSFSAGLLSPEITNVRARLVPNVCPYCPAANAFGDIDVQGQIGKVFGAQLELDPNPSESIDDVVVLVGPEEIIKTPGIDGVWGSYMSEYAPMYRYKEASNQDTVRTNMKLSDAPRATLLLSVIIGMIFGVMSSWILSCSLNMLYEEHVENIHIKARSVKTWGKLHVMSENDPDSAEQNAKSSRDSQYVHIIDQGNVPNAYWVGGEMQDIFGRFTGSERVPRDELQQHVNSTTYFTSTFFFHIELAIEWMRRSIIPPLELFICSIPMKQTLDGKLDQSAEGDGDEAHSGEDADVLKSRSNFVPLRKFKEAYYRFCSQQGLTASPIAEGEAALLRRSGLRVVKDPFSEVCFTGIRWMQKPSQEYKRLKDKTLMTNSVTMFLKNNCLATGLDSDAIPLQQLAFRYKQFCYSMVLPKLQQVHITPNTPQVNIFSTCPY</sequence>
<organism evidence="3 4">
    <name type="scientific">Cymbomonas tetramitiformis</name>
    <dbReference type="NCBI Taxonomy" id="36881"/>
    <lineage>
        <taxon>Eukaryota</taxon>
        <taxon>Viridiplantae</taxon>
        <taxon>Chlorophyta</taxon>
        <taxon>Pyramimonadophyceae</taxon>
        <taxon>Pyramimonadales</taxon>
        <taxon>Pyramimonadaceae</taxon>
        <taxon>Cymbomonas</taxon>
    </lineage>
</organism>
<feature type="transmembrane region" description="Helical" evidence="2">
    <location>
        <begin position="47"/>
        <end position="66"/>
    </location>
</feature>
<dbReference type="AlphaFoldDB" id="A0AAE0H2J4"/>
<keyword evidence="4" id="KW-1185">Reference proteome</keyword>
<keyword evidence="2" id="KW-0812">Transmembrane</keyword>
<reference evidence="3 4" key="1">
    <citation type="journal article" date="2015" name="Genome Biol. Evol.">
        <title>Comparative Genomics of a Bacterivorous Green Alga Reveals Evolutionary Causalities and Consequences of Phago-Mixotrophic Mode of Nutrition.</title>
        <authorList>
            <person name="Burns J.A."/>
            <person name="Paasch A."/>
            <person name="Narechania A."/>
            <person name="Kim E."/>
        </authorList>
    </citation>
    <scope>NUCLEOTIDE SEQUENCE [LARGE SCALE GENOMIC DNA]</scope>
    <source>
        <strain evidence="3 4">PLY_AMNH</strain>
    </source>
</reference>